<evidence type="ECO:0000313" key="2">
    <source>
        <dbReference type="EMBL" id="AFW04885.1"/>
    </source>
</evidence>
<dbReference type="PANTHER" id="PTHR22916">
    <property type="entry name" value="GLYCOSYLTRANSFERASE"/>
    <property type="match status" value="1"/>
</dbReference>
<dbReference type="PANTHER" id="PTHR22916:SF3">
    <property type="entry name" value="UDP-GLCNAC:BETAGAL BETA-1,3-N-ACETYLGLUCOSAMINYLTRANSFERASE-LIKE PROTEIN 1"/>
    <property type="match status" value="1"/>
</dbReference>
<protein>
    <submittedName>
        <fullName evidence="2">Glycosyltransferase</fullName>
    </submittedName>
</protein>
<name>U3GK21_SALER</name>
<organism evidence="2">
    <name type="scientific">Salmonella enterica</name>
    <name type="common">Salmonella choleraesuis</name>
    <dbReference type="NCBI Taxonomy" id="28901"/>
    <lineage>
        <taxon>Bacteria</taxon>
        <taxon>Pseudomonadati</taxon>
        <taxon>Pseudomonadota</taxon>
        <taxon>Gammaproteobacteria</taxon>
        <taxon>Enterobacterales</taxon>
        <taxon>Enterobacteriaceae</taxon>
        <taxon>Salmonella</taxon>
    </lineage>
</organism>
<dbReference type="AlphaFoldDB" id="U3GK21"/>
<proteinExistence type="predicted"/>
<dbReference type="EMBL" id="JX975347">
    <property type="protein sequence ID" value="AFW04885.1"/>
    <property type="molecule type" value="Genomic_DNA"/>
</dbReference>
<dbReference type="Gene3D" id="3.90.550.10">
    <property type="entry name" value="Spore Coat Polysaccharide Biosynthesis Protein SpsA, Chain A"/>
    <property type="match status" value="1"/>
</dbReference>
<evidence type="ECO:0000259" key="1">
    <source>
        <dbReference type="Pfam" id="PF00535"/>
    </source>
</evidence>
<dbReference type="SUPFAM" id="SSF53448">
    <property type="entry name" value="Nucleotide-diphospho-sugar transferases"/>
    <property type="match status" value="1"/>
</dbReference>
<dbReference type="GO" id="GO:0016758">
    <property type="term" value="F:hexosyltransferase activity"/>
    <property type="evidence" value="ECO:0007669"/>
    <property type="project" value="UniProtKB-ARBA"/>
</dbReference>
<reference evidence="2" key="1">
    <citation type="journal article" date="2013" name="FEMS Microbiol. Rev.">
        <title>Structural diversity in Salmonella O antigens and its genetic basis.</title>
        <authorList>
            <person name="Liu B."/>
            <person name="Knirel Y.A."/>
            <person name="Feng L."/>
            <person name="Perepelov A.V."/>
            <person name="Senchenkova S.N."/>
            <person name="Reeves P.R."/>
            <person name="Wang L."/>
        </authorList>
    </citation>
    <scope>NUCLEOTIDE SEQUENCE</scope>
    <source>
        <strain evidence="2">G2476</strain>
    </source>
</reference>
<dbReference type="InterPro" id="IPR029044">
    <property type="entry name" value="Nucleotide-diphossugar_trans"/>
</dbReference>
<sequence>MISVCIPTYNGEYYIEEQIDSILSEIGPDDEIIISDDGSTDSTLSIIEEYKDPRIKVYKNSIKNINYFKDRTEILLKKVSLNVQNTLMHCQGDYIYLADQDDIWIKGRIAKTISFLNTNSPTLVVCNCSVIDEDRNVTQDSYFDYISPSSNIFRTMVKSSFHGCCMCFNRSLLDKLFPFPEYSIGHDLWIGLQAMKFKGVLFYSEPLLLYRRHSSTVTMTGNKSSNTLNFKIKYRLMMLKEYLRIDKKR</sequence>
<accession>U3GK21</accession>
<dbReference type="Pfam" id="PF00535">
    <property type="entry name" value="Glycos_transf_2"/>
    <property type="match status" value="2"/>
</dbReference>
<keyword evidence="2" id="KW-0808">Transferase</keyword>
<dbReference type="InterPro" id="IPR001173">
    <property type="entry name" value="Glyco_trans_2-like"/>
</dbReference>
<feature type="domain" description="Glycosyltransferase 2-like" evidence="1">
    <location>
        <begin position="3"/>
        <end position="62"/>
    </location>
</feature>
<gene>
    <name evidence="2" type="primary">wdcC</name>
</gene>
<feature type="domain" description="Glycosyltransferase 2-like" evidence="1">
    <location>
        <begin position="84"/>
        <end position="177"/>
    </location>
</feature>